<accession>A0AC11DRL0</accession>
<evidence type="ECO:0000313" key="1">
    <source>
        <dbReference type="Ensembl" id="ENSOARP00020048317.1"/>
    </source>
</evidence>
<reference evidence="1" key="2">
    <citation type="submission" date="2025-08" db="UniProtKB">
        <authorList>
            <consortium name="Ensembl"/>
        </authorList>
    </citation>
    <scope>IDENTIFICATION</scope>
</reference>
<reference evidence="1" key="1">
    <citation type="submission" date="2020-11" db="EMBL/GenBank/DDBJ databases">
        <authorList>
            <person name="Davenport K.M."/>
            <person name="Bickhart D.M."/>
            <person name="Smith T.P.L."/>
            <person name="Murdoch B.M."/>
            <person name="Rosen B.D."/>
        </authorList>
    </citation>
    <scope>NUCLEOTIDE SEQUENCE [LARGE SCALE GENOMIC DNA]</scope>
    <source>
        <strain evidence="1">OAR_USU_Benz2616</strain>
    </source>
</reference>
<dbReference type="Ensembl" id="ENSOART00020062900.1">
    <property type="protein sequence ID" value="ENSOARP00020048317.1"/>
    <property type="gene ID" value="ENSOARG00020034938.1"/>
</dbReference>
<gene>
    <name evidence="1" type="primary">LOC114110664</name>
</gene>
<sequence length="753" mass="80068">MEVSVNDAAKIEKRSCLGRCKHFFWLGVTFDTVGAAMVFTGVFTPVLCYDMFLYLGASIIFFSLLWWTFWYSGNIELSPEEALNSPYRLPSAYTLEVLSQTISNRFTFTIGSVSNTFMRIRRRRRLPCQRFREGRTSLDMTVTGQVESQLDQDKDWAEGVSEKGEAQDFGSKDLPKPEAVKIVKEAGSQVPDAGDLGREASLPKFVKGPSTNLVQPFTPSPLDQPPTPVMLTSKSLPVVSLASMSQSAPILTSKSQPVIALASTSQPLAVNLVSVSQFAAPLPSTSQPPPLLTSKSQSEVSLAVVSSTSQPPAVTLASTRQPAVPLTSTTQPRVVFASKSLPVVSLSFTSQPLTILTSEGHSLVPVASQSHPLVPVTSQGQLPVPVASEGHPLVPVASQSHPLMPVTSQGQLPVPVASEGHPLVPVASQSHPLVPVTSQGQLPVPVASEGHPLVPVASQSHPLVPVTSQGQLRVPVASEGHPLVPVAAKGQPLVPRTSQSHPLVPRTSQSQPLEPRISQSYPLVLRASQSQLPVLVASEGHPLVPVASEGHSLVPVASEGHPLVPRASQSYPLVPRTSQSHPLVPMASQSQLPVPVASEGHPLVPLASQHQLQNLLEVCQTGPPPLQASQAQSLATISLLQVLPTESLQTQPVDLQVAQAILDLQATYHTQQASQSSSLVQEIRPSQPPSAQEFYTEPVALETPPPADQELSQNRPDAAALPPQSPAPAAQAQQSVPSGRTPTLVREKKSHSI</sequence>
<organism evidence="1">
    <name type="scientific">Ovis aries</name>
    <name type="common">Sheep</name>
    <dbReference type="NCBI Taxonomy" id="9940"/>
    <lineage>
        <taxon>Eukaryota</taxon>
        <taxon>Metazoa</taxon>
        <taxon>Chordata</taxon>
        <taxon>Craniata</taxon>
        <taxon>Vertebrata</taxon>
        <taxon>Euteleostomi</taxon>
        <taxon>Mammalia</taxon>
        <taxon>Eutheria</taxon>
        <taxon>Laurasiatheria</taxon>
        <taxon>Artiodactyla</taxon>
        <taxon>Ruminantia</taxon>
        <taxon>Pecora</taxon>
        <taxon>Bovidae</taxon>
        <taxon>Caprinae</taxon>
        <taxon>Ovis</taxon>
    </lineage>
</organism>
<name>A0AC11DRL0_SHEEP</name>
<proteinExistence type="predicted"/>
<reference evidence="1" key="3">
    <citation type="submission" date="2025-09" db="UniProtKB">
        <authorList>
            <consortium name="Ensembl"/>
        </authorList>
    </citation>
    <scope>IDENTIFICATION</scope>
</reference>
<protein>
    <submittedName>
        <fullName evidence="1">Uncharacterized protein</fullName>
    </submittedName>
</protein>